<feature type="transmembrane region" description="Helical" evidence="1">
    <location>
        <begin position="350"/>
        <end position="368"/>
    </location>
</feature>
<dbReference type="EMBL" id="MDJD01000054">
    <property type="protein sequence ID" value="OEJ98982.1"/>
    <property type="molecule type" value="Genomic_DNA"/>
</dbReference>
<gene>
    <name evidence="2" type="ORF">A8C32_07310</name>
</gene>
<feature type="transmembrane region" description="Helical" evidence="1">
    <location>
        <begin position="92"/>
        <end position="113"/>
    </location>
</feature>
<evidence type="ECO:0000313" key="3">
    <source>
        <dbReference type="Proteomes" id="UP000095713"/>
    </source>
</evidence>
<comment type="caution">
    <text evidence="2">The sequence shown here is derived from an EMBL/GenBank/DDBJ whole genome shotgun (WGS) entry which is preliminary data.</text>
</comment>
<dbReference type="RefSeq" id="WP_069831665.1">
    <property type="nucleotide sequence ID" value="NZ_MDJD01000054.1"/>
</dbReference>
<feature type="transmembrane region" description="Helical" evidence="1">
    <location>
        <begin position="404"/>
        <end position="424"/>
    </location>
</feature>
<evidence type="ECO:0000256" key="1">
    <source>
        <dbReference type="SAM" id="Phobius"/>
    </source>
</evidence>
<feature type="transmembrane region" description="Helical" evidence="1">
    <location>
        <begin position="40"/>
        <end position="59"/>
    </location>
</feature>
<dbReference type="Proteomes" id="UP000095713">
    <property type="component" value="Unassembled WGS sequence"/>
</dbReference>
<name>A0A1E5SIP0_9FLAO</name>
<sequence>MKVFNKSINIYDLIYISIYVIIGVLVINKEIVYYPDSYTFLYMAFNHSPVYCIFLKIFTSIFDSNFAFPLKLVQYSIIAYGVSFLIKTLKNIFNIAFLGFIFLQLICLAPCVYLHFLGNTILSEALTYPFFLIIFSYALKMFIEEDLKYIYKISLLLIVIILTRGQFIVLIPVLLIIVAYLIFKSKSLIKNFKFLIILITLPFITSLSERIYNKIVFGHFVNNAMNYVHLISSPFYISNESDIDLFTEKEERVYFKMVHKSLKEAQLTRNQSLNNGNDDAYFYRDNFTKICNKRIYKLGLNFYKDKGLDFNSQNIALNRLCSKIIFPLVNKNFKSWITLFFKNLKNSFGSFKQMLLFLMLLAYSMFYFSKFNRSAIYKFILLGTLFMFANNTLIALVVHPIKRYVFYFDWLIFAIIIILLNEFLKNKELNES</sequence>
<keyword evidence="3" id="KW-1185">Reference proteome</keyword>
<feature type="transmembrane region" description="Helical" evidence="1">
    <location>
        <begin position="66"/>
        <end position="86"/>
    </location>
</feature>
<dbReference type="AlphaFoldDB" id="A0A1E5SIP0"/>
<feature type="transmembrane region" description="Helical" evidence="1">
    <location>
        <begin position="12"/>
        <end position="34"/>
    </location>
</feature>
<proteinExistence type="predicted"/>
<keyword evidence="1" id="KW-0812">Transmembrane</keyword>
<dbReference type="STRING" id="1849968.A8C32_07310"/>
<organism evidence="2 3">
    <name type="scientific">Flavivirga aquatica</name>
    <dbReference type="NCBI Taxonomy" id="1849968"/>
    <lineage>
        <taxon>Bacteria</taxon>
        <taxon>Pseudomonadati</taxon>
        <taxon>Bacteroidota</taxon>
        <taxon>Flavobacteriia</taxon>
        <taxon>Flavobacteriales</taxon>
        <taxon>Flavobacteriaceae</taxon>
        <taxon>Flavivirga</taxon>
    </lineage>
</organism>
<dbReference type="OrthoDB" id="1410880at2"/>
<evidence type="ECO:0000313" key="2">
    <source>
        <dbReference type="EMBL" id="OEJ98982.1"/>
    </source>
</evidence>
<evidence type="ECO:0008006" key="4">
    <source>
        <dbReference type="Google" id="ProtNLM"/>
    </source>
</evidence>
<feature type="transmembrane region" description="Helical" evidence="1">
    <location>
        <begin position="149"/>
        <end position="182"/>
    </location>
</feature>
<feature type="transmembrane region" description="Helical" evidence="1">
    <location>
        <begin position="125"/>
        <end position="143"/>
    </location>
</feature>
<accession>A0A1E5SIP0</accession>
<keyword evidence="1" id="KW-0472">Membrane</keyword>
<protein>
    <recommendedName>
        <fullName evidence="4">Glycosyltransferase RgtA/B/C/D-like domain-containing protein</fullName>
    </recommendedName>
</protein>
<reference evidence="2 3" key="1">
    <citation type="submission" date="2016-05" db="EMBL/GenBank/DDBJ databases">
        <title>Draft Genome Sequence of Algibacter sp. Strain SK-16 Isolated from the Surface Water of Aburatsubo Inlet.</title>
        <authorList>
            <person name="Wong S.-K."/>
            <person name="Yoshizawa S."/>
            <person name="Nakajima Y."/>
            <person name="Ogura Y."/>
            <person name="Tetsuya H."/>
            <person name="Hamasaki K."/>
        </authorList>
    </citation>
    <scope>NUCLEOTIDE SEQUENCE [LARGE SCALE GENOMIC DNA]</scope>
    <source>
        <strain evidence="2 3">SK-16</strain>
    </source>
</reference>
<feature type="transmembrane region" description="Helical" evidence="1">
    <location>
        <begin position="194"/>
        <end position="212"/>
    </location>
</feature>
<keyword evidence="1" id="KW-1133">Transmembrane helix</keyword>
<feature type="transmembrane region" description="Helical" evidence="1">
    <location>
        <begin position="375"/>
        <end position="398"/>
    </location>
</feature>